<protein>
    <submittedName>
        <fullName evidence="1">Uncharacterized protein</fullName>
    </submittedName>
</protein>
<keyword evidence="2" id="KW-1185">Reference proteome</keyword>
<organism evidence="1 2">
    <name type="scientific">Perkinsus olseni</name>
    <name type="common">Perkinsus atlanticus</name>
    <dbReference type="NCBI Taxonomy" id="32597"/>
    <lineage>
        <taxon>Eukaryota</taxon>
        <taxon>Sar</taxon>
        <taxon>Alveolata</taxon>
        <taxon>Perkinsozoa</taxon>
        <taxon>Perkinsea</taxon>
        <taxon>Perkinsida</taxon>
        <taxon>Perkinsidae</taxon>
        <taxon>Perkinsus</taxon>
    </lineage>
</organism>
<reference evidence="1 2" key="1">
    <citation type="submission" date="2020-04" db="EMBL/GenBank/DDBJ databases">
        <title>Perkinsus olseni comparative genomics.</title>
        <authorList>
            <person name="Bogema D.R."/>
        </authorList>
    </citation>
    <scope>NUCLEOTIDE SEQUENCE [LARGE SCALE GENOMIC DNA]</scope>
    <source>
        <strain evidence="1 2">ATCC PRA-207</strain>
    </source>
</reference>
<evidence type="ECO:0000313" key="2">
    <source>
        <dbReference type="Proteomes" id="UP000553632"/>
    </source>
</evidence>
<dbReference type="AlphaFoldDB" id="A0A7J6SUM6"/>
<accession>A0A7J6SUM6</accession>
<evidence type="ECO:0000313" key="1">
    <source>
        <dbReference type="EMBL" id="KAF4736485.1"/>
    </source>
</evidence>
<proteinExistence type="predicted"/>
<dbReference type="EMBL" id="JABANO010015677">
    <property type="protein sequence ID" value="KAF4736485.1"/>
    <property type="molecule type" value="Genomic_DNA"/>
</dbReference>
<gene>
    <name evidence="1" type="ORF">FOZ63_013105</name>
</gene>
<comment type="caution">
    <text evidence="1">The sequence shown here is derived from an EMBL/GenBank/DDBJ whole genome shotgun (WGS) entry which is preliminary data.</text>
</comment>
<name>A0A7J6SUM6_PEROL</name>
<sequence>MVFQEVDVGGIRPVVLTELPSIHGLFVRGSYPYLLTADDAGKELILRNVNPLEGGASIECAVEFDDDAFAITGGERSNQQTAVLAVVTSEPSLTFAALTP</sequence>
<dbReference type="Proteomes" id="UP000553632">
    <property type="component" value="Unassembled WGS sequence"/>
</dbReference>
<feature type="non-terminal residue" evidence="1">
    <location>
        <position position="1"/>
    </location>
</feature>